<proteinExistence type="predicted"/>
<organism evidence="1 2">
    <name type="scientific">Rhodocollybia butyracea</name>
    <dbReference type="NCBI Taxonomy" id="206335"/>
    <lineage>
        <taxon>Eukaryota</taxon>
        <taxon>Fungi</taxon>
        <taxon>Dikarya</taxon>
        <taxon>Basidiomycota</taxon>
        <taxon>Agaricomycotina</taxon>
        <taxon>Agaricomycetes</taxon>
        <taxon>Agaricomycetidae</taxon>
        <taxon>Agaricales</taxon>
        <taxon>Marasmiineae</taxon>
        <taxon>Omphalotaceae</taxon>
        <taxon>Rhodocollybia</taxon>
    </lineage>
</organism>
<reference evidence="1" key="1">
    <citation type="submission" date="2020-11" db="EMBL/GenBank/DDBJ databases">
        <authorList>
            <consortium name="DOE Joint Genome Institute"/>
            <person name="Ahrendt S."/>
            <person name="Riley R."/>
            <person name="Andreopoulos W."/>
            <person name="Labutti K."/>
            <person name="Pangilinan J."/>
            <person name="Ruiz-Duenas F.J."/>
            <person name="Barrasa J.M."/>
            <person name="Sanchez-Garcia M."/>
            <person name="Camarero S."/>
            <person name="Miyauchi S."/>
            <person name="Serrano A."/>
            <person name="Linde D."/>
            <person name="Babiker R."/>
            <person name="Drula E."/>
            <person name="Ayuso-Fernandez I."/>
            <person name="Pacheco R."/>
            <person name="Padilla G."/>
            <person name="Ferreira P."/>
            <person name="Barriuso J."/>
            <person name="Kellner H."/>
            <person name="Castanera R."/>
            <person name="Alfaro M."/>
            <person name="Ramirez L."/>
            <person name="Pisabarro A.G."/>
            <person name="Kuo A."/>
            <person name="Tritt A."/>
            <person name="Lipzen A."/>
            <person name="He G."/>
            <person name="Yan M."/>
            <person name="Ng V."/>
            <person name="Cullen D."/>
            <person name="Martin F."/>
            <person name="Rosso M.-N."/>
            <person name="Henrissat B."/>
            <person name="Hibbett D."/>
            <person name="Martinez A.T."/>
            <person name="Grigoriev I.V."/>
        </authorList>
    </citation>
    <scope>NUCLEOTIDE SEQUENCE</scope>
    <source>
        <strain evidence="1">AH 40177</strain>
    </source>
</reference>
<dbReference type="AlphaFoldDB" id="A0A9P5P717"/>
<dbReference type="Proteomes" id="UP000772434">
    <property type="component" value="Unassembled WGS sequence"/>
</dbReference>
<keyword evidence="2" id="KW-1185">Reference proteome</keyword>
<evidence type="ECO:0000313" key="2">
    <source>
        <dbReference type="Proteomes" id="UP000772434"/>
    </source>
</evidence>
<comment type="caution">
    <text evidence="1">The sequence shown here is derived from an EMBL/GenBank/DDBJ whole genome shotgun (WGS) entry which is preliminary data.</text>
</comment>
<protein>
    <submittedName>
        <fullName evidence="1">Uncharacterized protein</fullName>
    </submittedName>
</protein>
<evidence type="ECO:0000313" key="1">
    <source>
        <dbReference type="EMBL" id="KAF9033683.1"/>
    </source>
</evidence>
<name>A0A9P5P717_9AGAR</name>
<gene>
    <name evidence="1" type="ORF">BDP27DRAFT_1409754</name>
</gene>
<accession>A0A9P5P717</accession>
<sequence length="294" mass="32425">MTLLLSELESKELPIAEGGWTAANSSYYGAKVKRNLEDMKAKGFTHVPWKGRCRTYGQLDAEDGRANRLGERGKAPWPWRLLSCTLWLVLLQGQPQPQCLGGPRQEMMREFISKPSTQHVAVFQSALFALWFPKSYAEFRRWNSQIKEKIPAFNGNIKGSVYLCCTANCGPNSWAHIHCNGRNTAGACCGVTAGGRYGPKDIASFRGRNSRRYSAHSRVLTSRVSGGGSSLCSPVLSGECIRARWRKLWELPLVQPESKDSGGSGSDSSPQFLQPSETYRAAVTLLHSPLVTGN</sequence>
<dbReference type="EMBL" id="JADNRY010000628">
    <property type="protein sequence ID" value="KAF9033683.1"/>
    <property type="molecule type" value="Genomic_DNA"/>
</dbReference>